<organism evidence="1 2">
    <name type="scientific">Funneliformis caledonium</name>
    <dbReference type="NCBI Taxonomy" id="1117310"/>
    <lineage>
        <taxon>Eukaryota</taxon>
        <taxon>Fungi</taxon>
        <taxon>Fungi incertae sedis</taxon>
        <taxon>Mucoromycota</taxon>
        <taxon>Glomeromycotina</taxon>
        <taxon>Glomeromycetes</taxon>
        <taxon>Glomerales</taxon>
        <taxon>Glomeraceae</taxon>
        <taxon>Funneliformis</taxon>
    </lineage>
</organism>
<accession>A0A9N9FG62</accession>
<dbReference type="OrthoDB" id="2322426at2759"/>
<proteinExistence type="predicted"/>
<keyword evidence="2" id="KW-1185">Reference proteome</keyword>
<evidence type="ECO:0000313" key="2">
    <source>
        <dbReference type="Proteomes" id="UP000789570"/>
    </source>
</evidence>
<reference evidence="1" key="1">
    <citation type="submission" date="2021-06" db="EMBL/GenBank/DDBJ databases">
        <authorList>
            <person name="Kallberg Y."/>
            <person name="Tangrot J."/>
            <person name="Rosling A."/>
        </authorList>
    </citation>
    <scope>NUCLEOTIDE SEQUENCE</scope>
    <source>
        <strain evidence="1">UK204</strain>
    </source>
</reference>
<dbReference type="EMBL" id="CAJVPQ010001074">
    <property type="protein sequence ID" value="CAG8530786.1"/>
    <property type="molecule type" value="Genomic_DNA"/>
</dbReference>
<sequence>MISLNNFLSQVNPDRIKVPDINDGLNLIARARSGRITRRMSGKRLMKRNVIHEANRLQIIIQRHIINLATNHFWGLLLISQRNQFTTLANRVNSMNPNYTVRMDTLFRISQITGRQDTNSEFEDMFYHGSTFP</sequence>
<comment type="caution">
    <text evidence="1">The sequence shown here is derived from an EMBL/GenBank/DDBJ whole genome shotgun (WGS) entry which is preliminary data.</text>
</comment>
<dbReference type="AlphaFoldDB" id="A0A9N9FG62"/>
<name>A0A9N9FG62_9GLOM</name>
<gene>
    <name evidence="1" type="ORF">FCALED_LOCUS5164</name>
</gene>
<evidence type="ECO:0000313" key="1">
    <source>
        <dbReference type="EMBL" id="CAG8530786.1"/>
    </source>
</evidence>
<dbReference type="Proteomes" id="UP000789570">
    <property type="component" value="Unassembled WGS sequence"/>
</dbReference>
<protein>
    <submittedName>
        <fullName evidence="1">3609_t:CDS:1</fullName>
    </submittedName>
</protein>